<proteinExistence type="predicted"/>
<keyword evidence="1" id="KW-0051">Antiviral defense</keyword>
<dbReference type="CDD" id="cd09726">
    <property type="entry name" value="RAMP_I_III"/>
    <property type="match status" value="2"/>
</dbReference>
<protein>
    <submittedName>
        <fullName evidence="3">RAMP superfamily protein</fullName>
    </submittedName>
</protein>
<accession>A0ABX2YHA3</accession>
<sequence length="431" mass="48132">MGNNILIAHIVIEAKTALKVGSGNADYLKDSPIQKDWNGLPMILGTSLAGVLRKEFDKTLANEIFGDDDSNKKDAKGSKTILSNALLLDEKKEVNETSLLEKSEFLKIFTDLPQREHNAMNDKGVTNNTAKFDEEVIFKGTQFKFSIEMIDSNIDEFKNVLNLLSKNSFRIGGGSSKGFGQIEVLEITYDEFDVNSEKYTNFTNSLNTKLSQSDKSVKEDDKSYIKYELLLTPDDFFMFGSGFGDKDADMTPVFEKVVDYKNEKLSENRVLIPASSVKGAISHRTTYHYNLSNDFFIENEDETKKPVEVVEAIFGAKKDKEIDGFKGNILISDIYLNQTKERDNKVFEHVSIDRFTGGAIDSALFQEKTVASKEEFILEILLNNKVEDKISIEAFEKALKDITTGMLSLGGATTKGHGVFSGKVLKNGVEI</sequence>
<dbReference type="InterPro" id="IPR052216">
    <property type="entry name" value="CRISPR_Csm3_endoribonuclease"/>
</dbReference>
<comment type="caution">
    <text evidence="3">The sequence shown here is derived from an EMBL/GenBank/DDBJ whole genome shotgun (WGS) entry which is preliminary data.</text>
</comment>
<dbReference type="Pfam" id="PF03787">
    <property type="entry name" value="RAMPs"/>
    <property type="match status" value="2"/>
</dbReference>
<evidence type="ECO:0000313" key="4">
    <source>
        <dbReference type="Proteomes" id="UP000093159"/>
    </source>
</evidence>
<name>A0ABX2YHA3_9BACT</name>
<dbReference type="PANTHER" id="PTHR35579:SF6">
    <property type="entry name" value="DUF324 DOMAIN-CONTAINING PROTEIN"/>
    <property type="match status" value="1"/>
</dbReference>
<reference evidence="3 4" key="1">
    <citation type="submission" date="2015-05" db="EMBL/GenBank/DDBJ databases">
        <authorList>
            <person name="Rovetto F."/>
            <person name="Cocolin L."/>
            <person name="Illeghems K."/>
            <person name="Van Nieuwerburgh F."/>
            <person name="Houf K."/>
        </authorList>
    </citation>
    <scope>NUCLEOTIDE SEQUENCE [LARGE SCALE GENOMIC DNA]</scope>
    <source>
        <strain evidence="3 4">117434</strain>
    </source>
</reference>
<feature type="domain" description="CRISPR type III-associated protein" evidence="2">
    <location>
        <begin position="255"/>
        <end position="421"/>
    </location>
</feature>
<feature type="domain" description="CRISPR type III-associated protein" evidence="2">
    <location>
        <begin position="12"/>
        <end position="183"/>
    </location>
</feature>
<evidence type="ECO:0000259" key="2">
    <source>
        <dbReference type="Pfam" id="PF03787"/>
    </source>
</evidence>
<gene>
    <name evidence="3" type="ORF">AAX28_01592</name>
</gene>
<evidence type="ECO:0000313" key="3">
    <source>
        <dbReference type="EMBL" id="OCL90775.1"/>
    </source>
</evidence>
<keyword evidence="4" id="KW-1185">Reference proteome</keyword>
<dbReference type="EMBL" id="LDIR01000003">
    <property type="protein sequence ID" value="OCL90775.1"/>
    <property type="molecule type" value="Genomic_DNA"/>
</dbReference>
<organism evidence="3 4">
    <name type="scientific">Arcobacter porcinus</name>
    <dbReference type="NCBI Taxonomy" id="1935204"/>
    <lineage>
        <taxon>Bacteria</taxon>
        <taxon>Pseudomonadati</taxon>
        <taxon>Campylobacterota</taxon>
        <taxon>Epsilonproteobacteria</taxon>
        <taxon>Campylobacterales</taxon>
        <taxon>Arcobacteraceae</taxon>
        <taxon>Arcobacter</taxon>
    </lineage>
</organism>
<evidence type="ECO:0000256" key="1">
    <source>
        <dbReference type="ARBA" id="ARBA00023118"/>
    </source>
</evidence>
<dbReference type="InterPro" id="IPR005537">
    <property type="entry name" value="RAMP_III_fam"/>
</dbReference>
<dbReference type="RefSeq" id="WP_066179361.1">
    <property type="nucleotide sequence ID" value="NZ_LDIR01000003.1"/>
</dbReference>
<dbReference type="PANTHER" id="PTHR35579">
    <property type="entry name" value="CRISPR SYSTEM CMS ENDORIBONUCLEASE CSM3"/>
    <property type="match status" value="1"/>
</dbReference>
<dbReference type="Proteomes" id="UP000093159">
    <property type="component" value="Unassembled WGS sequence"/>
</dbReference>